<dbReference type="InterPro" id="IPR000668">
    <property type="entry name" value="Peptidase_C1A_C"/>
</dbReference>
<protein>
    <recommendedName>
        <fullName evidence="1">Peptidase C1A papain C-terminal domain-containing protein</fullName>
    </recommendedName>
</protein>
<accession>A0A448ZN06</accession>
<keyword evidence="3" id="KW-1185">Reference proteome</keyword>
<dbReference type="Pfam" id="PF00112">
    <property type="entry name" value="Peptidase_C1"/>
    <property type="match status" value="1"/>
</dbReference>
<dbReference type="GO" id="GO:0006508">
    <property type="term" value="P:proteolysis"/>
    <property type="evidence" value="ECO:0007669"/>
    <property type="project" value="InterPro"/>
</dbReference>
<dbReference type="EMBL" id="CAACVS010000540">
    <property type="protein sequence ID" value="VEU43394.1"/>
    <property type="molecule type" value="Genomic_DNA"/>
</dbReference>
<dbReference type="GO" id="GO:0008234">
    <property type="term" value="F:cysteine-type peptidase activity"/>
    <property type="evidence" value="ECO:0007669"/>
    <property type="project" value="InterPro"/>
</dbReference>
<dbReference type="InterPro" id="IPR038765">
    <property type="entry name" value="Papain-like_cys_pep_sf"/>
</dbReference>
<dbReference type="Proteomes" id="UP000291116">
    <property type="component" value="Unassembled WGS sequence"/>
</dbReference>
<evidence type="ECO:0000313" key="3">
    <source>
        <dbReference type="Proteomes" id="UP000291116"/>
    </source>
</evidence>
<dbReference type="OrthoDB" id="190265at2759"/>
<dbReference type="SUPFAM" id="SSF54001">
    <property type="entry name" value="Cysteine proteinases"/>
    <property type="match status" value="1"/>
</dbReference>
<dbReference type="PROSITE" id="PS00640">
    <property type="entry name" value="THIOL_PROTEASE_ASN"/>
    <property type="match status" value="1"/>
</dbReference>
<name>A0A448ZN06_9STRA</name>
<dbReference type="AlphaFoldDB" id="A0A448ZN06"/>
<reference evidence="2 3" key="1">
    <citation type="submission" date="2019-01" db="EMBL/GenBank/DDBJ databases">
        <authorList>
            <person name="Ferrante I. M."/>
        </authorList>
    </citation>
    <scope>NUCLEOTIDE SEQUENCE [LARGE SCALE GENOMIC DNA]</scope>
    <source>
        <strain evidence="2 3">B856</strain>
    </source>
</reference>
<evidence type="ECO:0000259" key="1">
    <source>
        <dbReference type="Pfam" id="PF00112"/>
    </source>
</evidence>
<dbReference type="InterPro" id="IPR025661">
    <property type="entry name" value="Pept_asp_AS"/>
</dbReference>
<organism evidence="2 3">
    <name type="scientific">Pseudo-nitzschia multistriata</name>
    <dbReference type="NCBI Taxonomy" id="183589"/>
    <lineage>
        <taxon>Eukaryota</taxon>
        <taxon>Sar</taxon>
        <taxon>Stramenopiles</taxon>
        <taxon>Ochrophyta</taxon>
        <taxon>Bacillariophyta</taxon>
        <taxon>Bacillariophyceae</taxon>
        <taxon>Bacillariophycidae</taxon>
        <taxon>Bacillariales</taxon>
        <taxon>Bacillariaceae</taxon>
        <taxon>Pseudo-nitzschia</taxon>
    </lineage>
</organism>
<dbReference type="Gene3D" id="2.40.50.170">
    <property type="entry name" value="Cysteine proteinases. Chain C"/>
    <property type="match status" value="1"/>
</dbReference>
<proteinExistence type="predicted"/>
<evidence type="ECO:0000313" key="2">
    <source>
        <dbReference type="EMBL" id="VEU43394.1"/>
    </source>
</evidence>
<gene>
    <name evidence="2" type="ORF">PSNMU_V1.4_AUG-EV-PASAV3_0104170</name>
</gene>
<feature type="domain" description="Peptidase C1A papain C-terminal" evidence="1">
    <location>
        <begin position="3"/>
        <end position="55"/>
    </location>
</feature>
<sequence>MLVNHIVSIVGWETDDETGDVYWIVRNSWGQYWGEMGYFRILAGHNSLGIEMDVAWATPGQFTVHNFPCYEDGANCNGGVATQYYEDPSKNVEKVNERLMREKKRRLTSVRKNVRG</sequence>